<protein>
    <submittedName>
        <fullName evidence="1">Uncharacterized protein</fullName>
    </submittedName>
</protein>
<name>A0A0E9Q5H7_ANGAN</name>
<reference evidence="1" key="1">
    <citation type="submission" date="2014-11" db="EMBL/GenBank/DDBJ databases">
        <authorList>
            <person name="Amaro Gonzalez C."/>
        </authorList>
    </citation>
    <scope>NUCLEOTIDE SEQUENCE</scope>
</reference>
<proteinExistence type="predicted"/>
<dbReference type="EMBL" id="GBXM01096825">
    <property type="protein sequence ID" value="JAH11752.1"/>
    <property type="molecule type" value="Transcribed_RNA"/>
</dbReference>
<organism evidence="1">
    <name type="scientific">Anguilla anguilla</name>
    <name type="common">European freshwater eel</name>
    <name type="synonym">Muraena anguilla</name>
    <dbReference type="NCBI Taxonomy" id="7936"/>
    <lineage>
        <taxon>Eukaryota</taxon>
        <taxon>Metazoa</taxon>
        <taxon>Chordata</taxon>
        <taxon>Craniata</taxon>
        <taxon>Vertebrata</taxon>
        <taxon>Euteleostomi</taxon>
        <taxon>Actinopterygii</taxon>
        <taxon>Neopterygii</taxon>
        <taxon>Teleostei</taxon>
        <taxon>Anguilliformes</taxon>
        <taxon>Anguillidae</taxon>
        <taxon>Anguilla</taxon>
    </lineage>
</organism>
<accession>A0A0E9Q5H7</accession>
<evidence type="ECO:0000313" key="1">
    <source>
        <dbReference type="EMBL" id="JAH11752.1"/>
    </source>
</evidence>
<reference evidence="1" key="2">
    <citation type="journal article" date="2015" name="Fish Shellfish Immunol.">
        <title>Early steps in the European eel (Anguilla anguilla)-Vibrio vulnificus interaction in the gills: Role of the RtxA13 toxin.</title>
        <authorList>
            <person name="Callol A."/>
            <person name="Pajuelo D."/>
            <person name="Ebbesson L."/>
            <person name="Teles M."/>
            <person name="MacKenzie S."/>
            <person name="Amaro C."/>
        </authorList>
    </citation>
    <scope>NUCLEOTIDE SEQUENCE</scope>
</reference>
<sequence length="12" mass="1021">MAAAAACAATAV</sequence>